<sequence length="433" mass="48258">MRFPHALSRSTLLCLLAAAGTLAQASESASVTSEIETRYRQGLYQRETGQPFQAIDTLESLLNAHPTLNRARLELAVAYYRTLNFDRALQEAQRVLADPATPEIVRLSVSSFVKQLELEQRMADGQRSTVSYSLTAGLSHDDNVNAGPSSDLLGSTSLGTLTLNPAFRPRSDWSQFVQGGVTHQWQRATPFRLGQQAGRLGWQTSLNGYGKLHHRENEQDVAVLSAATGPTWMVSGQWRANTSLQLDQIWLGGNDLGLYSSISPSITWNLGRETEFGLDAQFLKRDFRRSVDLGRDSDVRNVGVTLGRLLQGGRWALQGGLKAFDEQASDSRYSNAGQEGFAAVSWQAWPGGEVLARWDWRQSRFEGTEAVFGVSRREIERRWELGFSHRFTGDHAFKGWSVNTTLAHVDNTANLALYQFQRNLLLVSFGRSF</sequence>
<accession>A0A4Q9GWT6</accession>
<proteinExistence type="predicted"/>
<feature type="chain" id="PRO_5020709570" evidence="1">
    <location>
        <begin position="26"/>
        <end position="433"/>
    </location>
</feature>
<protein>
    <submittedName>
        <fullName evidence="2">Tetratricopeptide repeat protein</fullName>
    </submittedName>
</protein>
<dbReference type="AlphaFoldDB" id="A0A4Q9GWT6"/>
<organism evidence="2 3">
    <name type="scientific">Aquabacterium lacunae</name>
    <dbReference type="NCBI Taxonomy" id="2528630"/>
    <lineage>
        <taxon>Bacteria</taxon>
        <taxon>Pseudomonadati</taxon>
        <taxon>Pseudomonadota</taxon>
        <taxon>Betaproteobacteria</taxon>
        <taxon>Burkholderiales</taxon>
        <taxon>Aquabacterium</taxon>
    </lineage>
</organism>
<gene>
    <name evidence="2" type="ORF">EYS42_12590</name>
</gene>
<dbReference type="Pfam" id="PF13174">
    <property type="entry name" value="TPR_6"/>
    <property type="match status" value="1"/>
</dbReference>
<reference evidence="2 3" key="1">
    <citation type="submission" date="2019-02" db="EMBL/GenBank/DDBJ databases">
        <title>Aquabacterium sp. strain KMB7.</title>
        <authorList>
            <person name="Chen W.-M."/>
        </authorList>
    </citation>
    <scope>NUCLEOTIDE SEQUENCE [LARGE SCALE GENOMIC DNA]</scope>
    <source>
        <strain evidence="2 3">KMB7</strain>
    </source>
</reference>
<keyword evidence="3" id="KW-1185">Reference proteome</keyword>
<dbReference type="Gene3D" id="1.25.40.10">
    <property type="entry name" value="Tetratricopeptide repeat domain"/>
    <property type="match status" value="1"/>
</dbReference>
<dbReference type="InterPro" id="IPR019734">
    <property type="entry name" value="TPR_rpt"/>
</dbReference>
<evidence type="ECO:0000313" key="2">
    <source>
        <dbReference type="EMBL" id="TBO29244.1"/>
    </source>
</evidence>
<feature type="signal peptide" evidence="1">
    <location>
        <begin position="1"/>
        <end position="25"/>
    </location>
</feature>
<evidence type="ECO:0000313" key="3">
    <source>
        <dbReference type="Proteomes" id="UP000292120"/>
    </source>
</evidence>
<evidence type="ECO:0000256" key="1">
    <source>
        <dbReference type="SAM" id="SignalP"/>
    </source>
</evidence>
<dbReference type="RefSeq" id="WP_130968540.1">
    <property type="nucleotide sequence ID" value="NZ_SIXI01000005.1"/>
</dbReference>
<keyword evidence="1" id="KW-0732">Signal</keyword>
<dbReference type="EMBL" id="SIXI01000005">
    <property type="protein sequence ID" value="TBO29244.1"/>
    <property type="molecule type" value="Genomic_DNA"/>
</dbReference>
<dbReference type="SUPFAM" id="SSF48452">
    <property type="entry name" value="TPR-like"/>
    <property type="match status" value="1"/>
</dbReference>
<dbReference type="OrthoDB" id="8896615at2"/>
<dbReference type="InterPro" id="IPR011990">
    <property type="entry name" value="TPR-like_helical_dom_sf"/>
</dbReference>
<name>A0A4Q9GWT6_9BURK</name>
<dbReference type="Proteomes" id="UP000292120">
    <property type="component" value="Unassembled WGS sequence"/>
</dbReference>
<comment type="caution">
    <text evidence="2">The sequence shown here is derived from an EMBL/GenBank/DDBJ whole genome shotgun (WGS) entry which is preliminary data.</text>
</comment>